<gene>
    <name evidence="1" type="ORF">A2633_03585</name>
</gene>
<proteinExistence type="predicted"/>
<comment type="caution">
    <text evidence="1">The sequence shown here is derived from an EMBL/GenBank/DDBJ whole genome shotgun (WGS) entry which is preliminary data.</text>
</comment>
<sequence length="293" mass="33030">MHIPETIYMEKNMPLLYKSAHILQRKIAQSFIRSFPSLKNSKPCWSSESFIFLINLIYLIYQSSQNITKLITPLARTSQRTHKEGRARQTGGGSDFSKFFLEIKRFLPYNNFIMNRFEKLQTPDTSRERETIMENAVEDRGNLAARIFKSRVADLAGNFIPGIDIPKMAFEASIGKTSSSERLSKRQRTAYAIISGGTALAYTLQLLGMTAEAVTLRTAVAGLAQVEFGPEFLREAGEKARGKFPRVAPILEKTANYAAEKRELVALCIKNAQEKLRRMGNLEGIPLDEKLSL</sequence>
<organism evidence="1 2">
    <name type="scientific">Candidatus Sungbacteria bacterium RIFCSPHIGHO2_01_FULL_47_32</name>
    <dbReference type="NCBI Taxonomy" id="1802264"/>
    <lineage>
        <taxon>Bacteria</taxon>
        <taxon>Candidatus Sungiibacteriota</taxon>
    </lineage>
</organism>
<evidence type="ECO:0000313" key="2">
    <source>
        <dbReference type="Proteomes" id="UP000177152"/>
    </source>
</evidence>
<reference evidence="1 2" key="1">
    <citation type="journal article" date="2016" name="Nat. Commun.">
        <title>Thousands of microbial genomes shed light on interconnected biogeochemical processes in an aquifer system.</title>
        <authorList>
            <person name="Anantharaman K."/>
            <person name="Brown C.T."/>
            <person name="Hug L.A."/>
            <person name="Sharon I."/>
            <person name="Castelle C.J."/>
            <person name="Probst A.J."/>
            <person name="Thomas B.C."/>
            <person name="Singh A."/>
            <person name="Wilkins M.J."/>
            <person name="Karaoz U."/>
            <person name="Brodie E.L."/>
            <person name="Williams K.H."/>
            <person name="Hubbard S.S."/>
            <person name="Banfield J.F."/>
        </authorList>
    </citation>
    <scope>NUCLEOTIDE SEQUENCE [LARGE SCALE GENOMIC DNA]</scope>
</reference>
<evidence type="ECO:0000313" key="1">
    <source>
        <dbReference type="EMBL" id="OGZ95457.1"/>
    </source>
</evidence>
<name>A0A1G2K7R0_9BACT</name>
<dbReference type="AlphaFoldDB" id="A0A1G2K7R0"/>
<dbReference type="EMBL" id="MHQC01000009">
    <property type="protein sequence ID" value="OGZ95457.1"/>
    <property type="molecule type" value="Genomic_DNA"/>
</dbReference>
<dbReference type="Proteomes" id="UP000177152">
    <property type="component" value="Unassembled WGS sequence"/>
</dbReference>
<protein>
    <submittedName>
        <fullName evidence="1">Uncharacterized protein</fullName>
    </submittedName>
</protein>
<accession>A0A1G2K7R0</accession>